<dbReference type="STRING" id="1802338.A2541_00660"/>
<accession>A0A1G2PF01</accession>
<evidence type="ECO:0000313" key="2">
    <source>
        <dbReference type="Proteomes" id="UP000176965"/>
    </source>
</evidence>
<proteinExistence type="predicted"/>
<reference evidence="1 2" key="1">
    <citation type="journal article" date="2016" name="Nat. Commun.">
        <title>Thousands of microbial genomes shed light on interconnected biogeochemical processes in an aquifer system.</title>
        <authorList>
            <person name="Anantharaman K."/>
            <person name="Brown C.T."/>
            <person name="Hug L.A."/>
            <person name="Sharon I."/>
            <person name="Castelle C.J."/>
            <person name="Probst A.J."/>
            <person name="Thomas B.C."/>
            <person name="Singh A."/>
            <person name="Wilkins M.J."/>
            <person name="Karaoz U."/>
            <person name="Brodie E.L."/>
            <person name="Williams K.H."/>
            <person name="Hubbard S.S."/>
            <person name="Banfield J.F."/>
        </authorList>
    </citation>
    <scope>NUCLEOTIDE SEQUENCE [LARGE SCALE GENOMIC DNA]</scope>
</reference>
<dbReference type="SUPFAM" id="SSF55608">
    <property type="entry name" value="Homing endonucleases"/>
    <property type="match status" value="2"/>
</dbReference>
<evidence type="ECO:0000313" key="1">
    <source>
        <dbReference type="EMBL" id="OHA46181.1"/>
    </source>
</evidence>
<gene>
    <name evidence="1" type="ORF">A2541_00660</name>
</gene>
<dbReference type="Proteomes" id="UP000176965">
    <property type="component" value="Unassembled WGS sequence"/>
</dbReference>
<name>A0A1G2PF01_9BACT</name>
<organism evidence="1 2">
    <name type="scientific">Candidatus Taylorbacteria bacterium RIFOXYD2_FULL_36_9</name>
    <dbReference type="NCBI Taxonomy" id="1802338"/>
    <lineage>
        <taxon>Bacteria</taxon>
        <taxon>Candidatus Tayloriibacteriota</taxon>
    </lineage>
</organism>
<dbReference type="Gene3D" id="3.10.28.10">
    <property type="entry name" value="Homing endonucleases"/>
    <property type="match status" value="1"/>
</dbReference>
<dbReference type="AlphaFoldDB" id="A0A1G2PF01"/>
<dbReference type="EMBL" id="MHSQ01000034">
    <property type="protein sequence ID" value="OHA46181.1"/>
    <property type="molecule type" value="Genomic_DNA"/>
</dbReference>
<protein>
    <recommendedName>
        <fullName evidence="3">DOD-type homing endonuclease domain-containing protein</fullName>
    </recommendedName>
</protein>
<dbReference type="InterPro" id="IPR027434">
    <property type="entry name" value="Homing_endonucl"/>
</dbReference>
<sequence>MANKKVKTKALSWTPNLAYIVGLLTTDGCLSNDGRHIIMRSLEIEQLKTFKKCLKIKNIIGKNNNKGIISYRVQFGDVVFYKWILSIGLMPNKSKILEKIKIPDEFFIDFLRGHLDGDGSITTYFDKYNTYKNKKYIYRRLFVRFISASKKHMAWLHKKIRLNTGILGKEHVYESKIPNRADIHTIKFMKKASLKLLPLIYYSKSIPTLSRKRKIYEDFIKDVNIKL</sequence>
<evidence type="ECO:0008006" key="3">
    <source>
        <dbReference type="Google" id="ProtNLM"/>
    </source>
</evidence>
<comment type="caution">
    <text evidence="1">The sequence shown here is derived from an EMBL/GenBank/DDBJ whole genome shotgun (WGS) entry which is preliminary data.</text>
</comment>